<feature type="binding site" evidence="12">
    <location>
        <position position="25"/>
    </location>
    <ligand>
        <name>Mg(2+)</name>
        <dbReference type="ChEBI" id="CHEBI:18420"/>
        <label>1</label>
    </ligand>
</feature>
<evidence type="ECO:0000256" key="6">
    <source>
        <dbReference type="ARBA" id="ARBA00022490"/>
    </source>
</evidence>
<dbReference type="RefSeq" id="WP_238127487.1">
    <property type="nucleotide sequence ID" value="NZ_JAGZVZ010000004.1"/>
</dbReference>
<feature type="binding site" evidence="12">
    <location>
        <position position="227"/>
    </location>
    <ligand>
        <name>Mg(2+)</name>
        <dbReference type="ChEBI" id="CHEBI:18420"/>
        <label>1</label>
    </ligand>
</feature>
<feature type="binding site" evidence="11">
    <location>
        <position position="196"/>
    </location>
    <ligand>
        <name>alpha-D-mannose 1-phosphate</name>
        <dbReference type="ChEBI" id="CHEBI:58409"/>
    </ligand>
</feature>
<dbReference type="GO" id="GO:0004615">
    <property type="term" value="F:phosphomannomutase activity"/>
    <property type="evidence" value="ECO:0007669"/>
    <property type="project" value="UniProtKB-EC"/>
</dbReference>
<feature type="binding site" evidence="11">
    <location>
        <position position="143"/>
    </location>
    <ligand>
        <name>alpha-D-mannose 1-phosphate</name>
        <dbReference type="ChEBI" id="CHEBI:58409"/>
    </ligand>
</feature>
<evidence type="ECO:0000256" key="8">
    <source>
        <dbReference type="ARBA" id="ARBA00022842"/>
    </source>
</evidence>
<keyword evidence="13" id="KW-0378">Hydrolase</keyword>
<evidence type="ECO:0000256" key="5">
    <source>
        <dbReference type="ARBA" id="ARBA00012730"/>
    </source>
</evidence>
<dbReference type="GO" id="GO:0009298">
    <property type="term" value="P:GDP-mannose biosynthetic process"/>
    <property type="evidence" value="ECO:0007669"/>
    <property type="project" value="InterPro"/>
</dbReference>
<evidence type="ECO:0000256" key="9">
    <source>
        <dbReference type="ARBA" id="ARBA00023235"/>
    </source>
</evidence>
<dbReference type="InterPro" id="IPR005002">
    <property type="entry name" value="PMM"/>
</dbReference>
<comment type="subunit">
    <text evidence="4">Homodimer.</text>
</comment>
<evidence type="ECO:0000313" key="13">
    <source>
        <dbReference type="EMBL" id="MCG4617150.1"/>
    </source>
</evidence>
<evidence type="ECO:0000313" key="14">
    <source>
        <dbReference type="Proteomes" id="UP001200537"/>
    </source>
</evidence>
<dbReference type="Gene3D" id="3.40.50.1000">
    <property type="entry name" value="HAD superfamily/HAD-like"/>
    <property type="match status" value="1"/>
</dbReference>
<comment type="subcellular location">
    <subcellularLocation>
        <location evidence="1">Cytoplasm</location>
    </subcellularLocation>
</comment>
<dbReference type="InterPro" id="IPR043169">
    <property type="entry name" value="PMM_cap"/>
</dbReference>
<accession>A0AAJ1BBS0</accession>
<protein>
    <recommendedName>
        <fullName evidence="5">phosphomannomutase</fullName>
        <ecNumber evidence="5">5.4.2.8</ecNumber>
    </recommendedName>
</protein>
<dbReference type="SUPFAM" id="SSF56784">
    <property type="entry name" value="HAD-like"/>
    <property type="match status" value="1"/>
</dbReference>
<evidence type="ECO:0000256" key="3">
    <source>
        <dbReference type="ARBA" id="ARBA00009736"/>
    </source>
</evidence>
<evidence type="ECO:0000256" key="1">
    <source>
        <dbReference type="ARBA" id="ARBA00004496"/>
    </source>
</evidence>
<feature type="active site" description="Proton donor/acceptor" evidence="10">
    <location>
        <position position="27"/>
    </location>
</feature>
<comment type="pathway">
    <text evidence="2">Nucleotide-sugar biosynthesis; GDP-alpha-D-mannose biosynthesis; alpha-D-mannose 1-phosphate from D-fructose 6-phosphate: step 2/2.</text>
</comment>
<comment type="similarity">
    <text evidence="3">Belongs to the eukaryotic PMM family.</text>
</comment>
<reference evidence="13" key="1">
    <citation type="submission" date="2022-01" db="EMBL/GenBank/DDBJ databases">
        <title>Collection of gut derived symbiotic bacterial strains cultured from healthy donors.</title>
        <authorList>
            <person name="Lin H."/>
            <person name="Kohout C."/>
            <person name="Waligurski E."/>
            <person name="Pamer E.G."/>
        </authorList>
    </citation>
    <scope>NUCLEOTIDE SEQUENCE</scope>
    <source>
        <strain evidence="13">DFI.7.46</strain>
    </source>
</reference>
<feature type="binding site" evidence="11">
    <location>
        <position position="194"/>
    </location>
    <ligand>
        <name>alpha-D-mannose 1-phosphate</name>
        <dbReference type="ChEBI" id="CHEBI:58409"/>
    </ligand>
</feature>
<dbReference type="EC" id="5.4.2.8" evidence="5"/>
<evidence type="ECO:0000256" key="12">
    <source>
        <dbReference type="PIRSR" id="PIRSR605002-3"/>
    </source>
</evidence>
<dbReference type="GO" id="GO:0016791">
    <property type="term" value="F:phosphatase activity"/>
    <property type="evidence" value="ECO:0007669"/>
    <property type="project" value="UniProtKB-ARBA"/>
</dbReference>
<comment type="cofactor">
    <cofactor evidence="12">
        <name>Mg(2+)</name>
        <dbReference type="ChEBI" id="CHEBI:18420"/>
    </cofactor>
</comment>
<sequence length="267" mass="29312">MAFWLTYGTAQERQRVGVIKAMIFDLDGTLAPSKQVMLPEMASVFARLTRVLPTGVISGGSFQQFSRQLLDPLAEHDFYPQQLHLLPTCGTRYYLFADGDWRAQYVLKMAPEQVHKARRVIEEVARSLGYWCENPAGEIIENRGSQLTYSALGQQAAREAKDAWDPSGAKRAELAARAGKLLPELTVLSGGSTSVDITMRGIDKAYGVEKFLAQTALEPTEVLFVGDRLDPDGNDYPAVRTGVQTRSTSGPQETQEIVAQVLASVSS</sequence>
<name>A0AAJ1BBS0_9ACTO</name>
<dbReference type="Gene3D" id="3.30.1240.20">
    <property type="match status" value="1"/>
</dbReference>
<dbReference type="GO" id="GO:0005737">
    <property type="term" value="C:cytoplasm"/>
    <property type="evidence" value="ECO:0007669"/>
    <property type="project" value="UniProtKB-SubCell"/>
</dbReference>
<dbReference type="AlphaFoldDB" id="A0AAJ1BBS0"/>
<evidence type="ECO:0000256" key="11">
    <source>
        <dbReference type="PIRSR" id="PIRSR605002-2"/>
    </source>
</evidence>
<organism evidence="13 14">
    <name type="scientific">Varibaculum cambriense</name>
    <dbReference type="NCBI Taxonomy" id="184870"/>
    <lineage>
        <taxon>Bacteria</taxon>
        <taxon>Bacillati</taxon>
        <taxon>Actinomycetota</taxon>
        <taxon>Actinomycetes</taxon>
        <taxon>Actinomycetales</taxon>
        <taxon>Actinomycetaceae</taxon>
        <taxon>Varibaculum</taxon>
    </lineage>
</organism>
<dbReference type="GO" id="GO:0046872">
    <property type="term" value="F:metal ion binding"/>
    <property type="evidence" value="ECO:0007669"/>
    <property type="project" value="UniProtKB-KW"/>
</dbReference>
<keyword evidence="8 12" id="KW-0460">Magnesium</keyword>
<keyword evidence="9" id="KW-0413">Isomerase</keyword>
<comment type="caution">
    <text evidence="13">The sequence shown here is derived from an EMBL/GenBank/DDBJ whole genome shotgun (WGS) entry which is preliminary data.</text>
</comment>
<evidence type="ECO:0000256" key="7">
    <source>
        <dbReference type="ARBA" id="ARBA00022723"/>
    </source>
</evidence>
<dbReference type="EMBL" id="JAKNHJ010000002">
    <property type="protein sequence ID" value="MCG4617150.1"/>
    <property type="molecule type" value="Genomic_DNA"/>
</dbReference>
<dbReference type="InterPro" id="IPR036412">
    <property type="entry name" value="HAD-like_sf"/>
</dbReference>
<dbReference type="Proteomes" id="UP001200537">
    <property type="component" value="Unassembled WGS sequence"/>
</dbReference>
<keyword evidence="7 12" id="KW-0479">Metal-binding</keyword>
<evidence type="ECO:0000256" key="10">
    <source>
        <dbReference type="PIRSR" id="PIRSR605002-1"/>
    </source>
</evidence>
<feature type="binding site" evidence="12">
    <location>
        <position position="27"/>
    </location>
    <ligand>
        <name>Mg(2+)</name>
        <dbReference type="ChEBI" id="CHEBI:18420"/>
        <label>1</label>
    </ligand>
</feature>
<dbReference type="NCBIfam" id="TIGR01484">
    <property type="entry name" value="HAD-SF-IIB"/>
    <property type="match status" value="1"/>
</dbReference>
<evidence type="ECO:0000256" key="2">
    <source>
        <dbReference type="ARBA" id="ARBA00004699"/>
    </source>
</evidence>
<dbReference type="InterPro" id="IPR006379">
    <property type="entry name" value="HAD-SF_hydro_IIB"/>
</dbReference>
<feature type="active site" description="Nucleophile" evidence="10">
    <location>
        <position position="25"/>
    </location>
</feature>
<dbReference type="Pfam" id="PF03332">
    <property type="entry name" value="PMM"/>
    <property type="match status" value="1"/>
</dbReference>
<gene>
    <name evidence="13" type="ORF">L0M99_01385</name>
</gene>
<dbReference type="InterPro" id="IPR023214">
    <property type="entry name" value="HAD_sf"/>
</dbReference>
<proteinExistence type="inferred from homology"/>
<evidence type="ECO:0000256" key="4">
    <source>
        <dbReference type="ARBA" id="ARBA00011738"/>
    </source>
</evidence>
<keyword evidence="6" id="KW-0963">Cytoplasm</keyword>